<accession>A0AAV6WXX7</accession>
<keyword evidence="4" id="KW-1185">Reference proteome</keyword>
<evidence type="ECO:0000259" key="1">
    <source>
        <dbReference type="Pfam" id="PF00646"/>
    </source>
</evidence>
<dbReference type="Pfam" id="PF03478">
    <property type="entry name" value="Beta-prop_KIB1-4"/>
    <property type="match status" value="1"/>
</dbReference>
<dbReference type="InterPro" id="IPR050942">
    <property type="entry name" value="F-box_BR-signaling"/>
</dbReference>
<dbReference type="Proteomes" id="UP000826271">
    <property type="component" value="Unassembled WGS sequence"/>
</dbReference>
<name>A0AAV6WXX7_9LAMI</name>
<dbReference type="SUPFAM" id="SSF63825">
    <property type="entry name" value="YWTD domain"/>
    <property type="match status" value="1"/>
</dbReference>
<evidence type="ECO:0000313" key="3">
    <source>
        <dbReference type="EMBL" id="KAG8374964.1"/>
    </source>
</evidence>
<dbReference type="InterPro" id="IPR001810">
    <property type="entry name" value="F-box_dom"/>
</dbReference>
<dbReference type="EMBL" id="WHWC01000010">
    <property type="protein sequence ID" value="KAG8374964.1"/>
    <property type="molecule type" value="Genomic_DNA"/>
</dbReference>
<sequence length="325" mass="36625">MFSPKADLRTYPEWADLPTELLGIIANHVTSIHDYISFRGVCKSWRSPPRSTTSTGHFLGFLGSYFPQTAGRRYLSCSGWILNVSGVNVHLTHPVWRIRIKLPSTHTLSVNGSYGNSISKMVLSNSPTVKADLEVMVIWGKDNQLGFSRPGDDSWTIIASLGNSFSDIIFHNDRLYAFDVKNRRIVECDIHGPNPTQIRQVFSLPSFDPDFSVAARRHMWYLVGTYGKFLIVAHHFGTSSCKIFEIDLKGGSHKEVDYLGNKALFLGHNSSFCFELSTWDEIKHNCIYFSDMNVYCLLDKSFNSFVYGSTAASIPPPVTWVMPSF</sequence>
<comment type="caution">
    <text evidence="3">The sequence shown here is derived from an EMBL/GenBank/DDBJ whole genome shotgun (WGS) entry which is preliminary data.</text>
</comment>
<evidence type="ECO:0000259" key="2">
    <source>
        <dbReference type="Pfam" id="PF03478"/>
    </source>
</evidence>
<proteinExistence type="predicted"/>
<dbReference type="Pfam" id="PF00646">
    <property type="entry name" value="F-box"/>
    <property type="match status" value="1"/>
</dbReference>
<reference evidence="3" key="1">
    <citation type="submission" date="2019-10" db="EMBL/GenBank/DDBJ databases">
        <authorList>
            <person name="Zhang R."/>
            <person name="Pan Y."/>
            <person name="Wang J."/>
            <person name="Ma R."/>
            <person name="Yu S."/>
        </authorList>
    </citation>
    <scope>NUCLEOTIDE SEQUENCE</scope>
    <source>
        <strain evidence="3">LA-IB0</strain>
        <tissue evidence="3">Leaf</tissue>
    </source>
</reference>
<dbReference type="SUPFAM" id="SSF81383">
    <property type="entry name" value="F-box domain"/>
    <property type="match status" value="1"/>
</dbReference>
<protein>
    <recommendedName>
        <fullName evidence="5">F-box protein</fullName>
    </recommendedName>
</protein>
<gene>
    <name evidence="3" type="ORF">BUALT_Bualt10G0050400</name>
</gene>
<dbReference type="InterPro" id="IPR036047">
    <property type="entry name" value="F-box-like_dom_sf"/>
</dbReference>
<dbReference type="InterPro" id="IPR005174">
    <property type="entry name" value="KIB1-4_b-propeller"/>
</dbReference>
<dbReference type="PANTHER" id="PTHR44259:SF108">
    <property type="entry name" value="F-BOX PROTEIN SKIP23-LIKE"/>
    <property type="match status" value="1"/>
</dbReference>
<evidence type="ECO:0008006" key="5">
    <source>
        <dbReference type="Google" id="ProtNLM"/>
    </source>
</evidence>
<dbReference type="AlphaFoldDB" id="A0AAV6WXX7"/>
<organism evidence="3 4">
    <name type="scientific">Buddleja alternifolia</name>
    <dbReference type="NCBI Taxonomy" id="168488"/>
    <lineage>
        <taxon>Eukaryota</taxon>
        <taxon>Viridiplantae</taxon>
        <taxon>Streptophyta</taxon>
        <taxon>Embryophyta</taxon>
        <taxon>Tracheophyta</taxon>
        <taxon>Spermatophyta</taxon>
        <taxon>Magnoliopsida</taxon>
        <taxon>eudicotyledons</taxon>
        <taxon>Gunneridae</taxon>
        <taxon>Pentapetalae</taxon>
        <taxon>asterids</taxon>
        <taxon>lamiids</taxon>
        <taxon>Lamiales</taxon>
        <taxon>Scrophulariaceae</taxon>
        <taxon>Buddlejeae</taxon>
        <taxon>Buddleja</taxon>
    </lineage>
</organism>
<evidence type="ECO:0000313" key="4">
    <source>
        <dbReference type="Proteomes" id="UP000826271"/>
    </source>
</evidence>
<feature type="domain" description="KIB1-4 beta-propeller" evidence="2">
    <location>
        <begin position="66"/>
        <end position="307"/>
    </location>
</feature>
<dbReference type="PANTHER" id="PTHR44259">
    <property type="entry name" value="OS07G0183000 PROTEIN-RELATED"/>
    <property type="match status" value="1"/>
</dbReference>
<feature type="domain" description="F-box" evidence="1">
    <location>
        <begin position="14"/>
        <end position="47"/>
    </location>
</feature>